<protein>
    <submittedName>
        <fullName evidence="1">Uncharacterized protein</fullName>
    </submittedName>
</protein>
<dbReference type="STRING" id="765440.A0A0C3BQX7"/>
<dbReference type="InterPro" id="IPR036691">
    <property type="entry name" value="Endo/exonu/phosph_ase_sf"/>
</dbReference>
<keyword evidence="2" id="KW-1185">Reference proteome</keyword>
<evidence type="ECO:0000313" key="1">
    <source>
        <dbReference type="EMBL" id="KIM79697.1"/>
    </source>
</evidence>
<dbReference type="Proteomes" id="UP000054166">
    <property type="component" value="Unassembled WGS sequence"/>
</dbReference>
<dbReference type="InParanoid" id="A0A0C3BQX7"/>
<dbReference type="EMBL" id="KN833008">
    <property type="protein sequence ID" value="KIM79697.1"/>
    <property type="molecule type" value="Genomic_DNA"/>
</dbReference>
<evidence type="ECO:0000313" key="2">
    <source>
        <dbReference type="Proteomes" id="UP000054166"/>
    </source>
</evidence>
<name>A0A0C3BQX7_PILCF</name>
<gene>
    <name evidence="1" type="ORF">PILCRDRAFT_10185</name>
</gene>
<dbReference type="HOGENOM" id="CLU_049840_1_0_1"/>
<reference evidence="2" key="2">
    <citation type="submission" date="2015-01" db="EMBL/GenBank/DDBJ databases">
        <title>Evolutionary Origins and Diversification of the Mycorrhizal Mutualists.</title>
        <authorList>
            <consortium name="DOE Joint Genome Institute"/>
            <consortium name="Mycorrhizal Genomics Consortium"/>
            <person name="Kohler A."/>
            <person name="Kuo A."/>
            <person name="Nagy L.G."/>
            <person name="Floudas D."/>
            <person name="Copeland A."/>
            <person name="Barry K.W."/>
            <person name="Cichocki N."/>
            <person name="Veneault-Fourrey C."/>
            <person name="LaButti K."/>
            <person name="Lindquist E.A."/>
            <person name="Lipzen A."/>
            <person name="Lundell T."/>
            <person name="Morin E."/>
            <person name="Murat C."/>
            <person name="Riley R."/>
            <person name="Ohm R."/>
            <person name="Sun H."/>
            <person name="Tunlid A."/>
            <person name="Henrissat B."/>
            <person name="Grigoriev I.V."/>
            <person name="Hibbett D.S."/>
            <person name="Martin F."/>
        </authorList>
    </citation>
    <scope>NUCLEOTIDE SEQUENCE [LARGE SCALE GENOMIC DNA]</scope>
    <source>
        <strain evidence="2">F 1598</strain>
    </source>
</reference>
<dbReference type="OrthoDB" id="416119at2759"/>
<dbReference type="SUPFAM" id="SSF56219">
    <property type="entry name" value="DNase I-like"/>
    <property type="match status" value="1"/>
</dbReference>
<proteinExistence type="predicted"/>
<organism evidence="1 2">
    <name type="scientific">Piloderma croceum (strain F 1598)</name>
    <dbReference type="NCBI Taxonomy" id="765440"/>
    <lineage>
        <taxon>Eukaryota</taxon>
        <taxon>Fungi</taxon>
        <taxon>Dikarya</taxon>
        <taxon>Basidiomycota</taxon>
        <taxon>Agaricomycotina</taxon>
        <taxon>Agaricomycetes</taxon>
        <taxon>Agaricomycetidae</taxon>
        <taxon>Atheliales</taxon>
        <taxon>Atheliaceae</taxon>
        <taxon>Piloderma</taxon>
    </lineage>
</organism>
<reference evidence="1 2" key="1">
    <citation type="submission" date="2014-04" db="EMBL/GenBank/DDBJ databases">
        <authorList>
            <consortium name="DOE Joint Genome Institute"/>
            <person name="Kuo A."/>
            <person name="Tarkka M."/>
            <person name="Buscot F."/>
            <person name="Kohler A."/>
            <person name="Nagy L.G."/>
            <person name="Floudas D."/>
            <person name="Copeland A."/>
            <person name="Barry K.W."/>
            <person name="Cichocki N."/>
            <person name="Veneault-Fourrey C."/>
            <person name="LaButti K."/>
            <person name="Lindquist E.A."/>
            <person name="Lipzen A."/>
            <person name="Lundell T."/>
            <person name="Morin E."/>
            <person name="Murat C."/>
            <person name="Sun H."/>
            <person name="Tunlid A."/>
            <person name="Henrissat B."/>
            <person name="Grigoriev I.V."/>
            <person name="Hibbett D.S."/>
            <person name="Martin F."/>
            <person name="Nordberg H.P."/>
            <person name="Cantor M.N."/>
            <person name="Hua S.X."/>
        </authorList>
    </citation>
    <scope>NUCLEOTIDE SEQUENCE [LARGE SCALE GENOMIC DNA]</scope>
    <source>
        <strain evidence="1 2">F 1598</strain>
    </source>
</reference>
<sequence length="159" mass="18334">MLTIQETHLKQEEVDDLHNLFGTRLKILFSQGTNHRAAGVAIVINKDCSMHENIEEYKMIPRRALLAQIPWHESETFFKELKLKFETKTFSLPDLMMGNFNVVEDAIDRLPAYTDHEGAAQALYDLRALLGLKDRHQYNGNDKGYTYLQKANKIHSVSD</sequence>
<dbReference type="Gene3D" id="3.60.10.10">
    <property type="entry name" value="Endonuclease/exonuclease/phosphatase"/>
    <property type="match status" value="1"/>
</dbReference>
<accession>A0A0C3BQX7</accession>
<dbReference type="AlphaFoldDB" id="A0A0C3BQX7"/>